<dbReference type="EMBL" id="JAALLT010000004">
    <property type="protein sequence ID" value="NGP77768.1"/>
    <property type="molecule type" value="Genomic_DNA"/>
</dbReference>
<dbReference type="NCBIfam" id="TIGR02937">
    <property type="entry name" value="sigma70-ECF"/>
    <property type="match status" value="1"/>
</dbReference>
<dbReference type="InterPro" id="IPR013325">
    <property type="entry name" value="RNA_pol_sigma_r2"/>
</dbReference>
<organism evidence="8 9">
    <name type="scientific">Halalkalibaculum roseum</name>
    <dbReference type="NCBI Taxonomy" id="2709311"/>
    <lineage>
        <taxon>Bacteria</taxon>
        <taxon>Pseudomonadati</taxon>
        <taxon>Balneolota</taxon>
        <taxon>Balneolia</taxon>
        <taxon>Balneolales</taxon>
        <taxon>Balneolaceae</taxon>
        <taxon>Halalkalibaculum</taxon>
    </lineage>
</organism>
<feature type="domain" description="RNA polymerase sigma-70 region 2" evidence="6">
    <location>
        <begin position="21"/>
        <end position="88"/>
    </location>
</feature>
<sequence length="193" mass="22718">MQESELIKQLQLGNREAFRRLVEDYKDRVYNTCLGFLRDPHDAEDMAQEVFMKIYESIGDFREDAALGTWIYRIAVSKSLELIRKRKRKKRFAYFQALWNKDGVPDETADRDFFPHPGIAVENKERAEILMKAIQVLPEQQRIAFTLHKLEDLSYKEIAGIMDNSLSAVESLIHRAKNNLKNELHEYYTSEMN</sequence>
<dbReference type="InterPro" id="IPR036388">
    <property type="entry name" value="WH-like_DNA-bd_sf"/>
</dbReference>
<dbReference type="GO" id="GO:0006352">
    <property type="term" value="P:DNA-templated transcription initiation"/>
    <property type="evidence" value="ECO:0007669"/>
    <property type="project" value="InterPro"/>
</dbReference>
<keyword evidence="4" id="KW-0238">DNA-binding</keyword>
<keyword evidence="2" id="KW-0805">Transcription regulation</keyword>
<dbReference type="InterPro" id="IPR039425">
    <property type="entry name" value="RNA_pol_sigma-70-like"/>
</dbReference>
<dbReference type="InterPro" id="IPR007627">
    <property type="entry name" value="RNA_pol_sigma70_r2"/>
</dbReference>
<dbReference type="PANTHER" id="PTHR43133">
    <property type="entry name" value="RNA POLYMERASE ECF-TYPE SIGMA FACTO"/>
    <property type="match status" value="1"/>
</dbReference>
<evidence type="ECO:0000313" key="8">
    <source>
        <dbReference type="EMBL" id="NGP77768.1"/>
    </source>
</evidence>
<dbReference type="AlphaFoldDB" id="A0A6M1SZG5"/>
<keyword evidence="5" id="KW-0804">Transcription</keyword>
<dbReference type="SUPFAM" id="SSF88659">
    <property type="entry name" value="Sigma3 and sigma4 domains of RNA polymerase sigma factors"/>
    <property type="match status" value="1"/>
</dbReference>
<keyword evidence="3" id="KW-0731">Sigma factor</keyword>
<comment type="similarity">
    <text evidence="1">Belongs to the sigma-70 factor family. ECF subfamily.</text>
</comment>
<dbReference type="InterPro" id="IPR014284">
    <property type="entry name" value="RNA_pol_sigma-70_dom"/>
</dbReference>
<evidence type="ECO:0000256" key="2">
    <source>
        <dbReference type="ARBA" id="ARBA00023015"/>
    </source>
</evidence>
<evidence type="ECO:0000256" key="4">
    <source>
        <dbReference type="ARBA" id="ARBA00023125"/>
    </source>
</evidence>
<dbReference type="InterPro" id="IPR013324">
    <property type="entry name" value="RNA_pol_sigma_r3/r4-like"/>
</dbReference>
<dbReference type="Pfam" id="PF08281">
    <property type="entry name" value="Sigma70_r4_2"/>
    <property type="match status" value="1"/>
</dbReference>
<protein>
    <submittedName>
        <fullName evidence="8">RNA polymerase sigma factor</fullName>
    </submittedName>
</protein>
<comment type="caution">
    <text evidence="8">The sequence shown here is derived from an EMBL/GenBank/DDBJ whole genome shotgun (WGS) entry which is preliminary data.</text>
</comment>
<name>A0A6M1SZG5_9BACT</name>
<evidence type="ECO:0000259" key="6">
    <source>
        <dbReference type="Pfam" id="PF04542"/>
    </source>
</evidence>
<dbReference type="Proteomes" id="UP000473278">
    <property type="component" value="Unassembled WGS sequence"/>
</dbReference>
<gene>
    <name evidence="8" type="ORF">G3570_14060</name>
</gene>
<dbReference type="RefSeq" id="WP_165143446.1">
    <property type="nucleotide sequence ID" value="NZ_JAALLT010000004.1"/>
</dbReference>
<evidence type="ECO:0000313" key="9">
    <source>
        <dbReference type="Proteomes" id="UP000473278"/>
    </source>
</evidence>
<evidence type="ECO:0000256" key="3">
    <source>
        <dbReference type="ARBA" id="ARBA00023082"/>
    </source>
</evidence>
<dbReference type="Gene3D" id="1.10.1740.10">
    <property type="match status" value="1"/>
</dbReference>
<dbReference type="GO" id="GO:0016987">
    <property type="term" value="F:sigma factor activity"/>
    <property type="evidence" value="ECO:0007669"/>
    <property type="project" value="UniProtKB-KW"/>
</dbReference>
<dbReference type="InterPro" id="IPR013249">
    <property type="entry name" value="RNA_pol_sigma70_r4_t2"/>
</dbReference>
<dbReference type="SUPFAM" id="SSF88946">
    <property type="entry name" value="Sigma2 domain of RNA polymerase sigma factors"/>
    <property type="match status" value="1"/>
</dbReference>
<reference evidence="8 9" key="1">
    <citation type="submission" date="2020-02" db="EMBL/GenBank/DDBJ databases">
        <title>Balneolaceae bacterium YR4-1, complete genome.</title>
        <authorList>
            <person name="Li Y."/>
            <person name="Wu S."/>
        </authorList>
    </citation>
    <scope>NUCLEOTIDE SEQUENCE [LARGE SCALE GENOMIC DNA]</scope>
    <source>
        <strain evidence="8 9">YR4-1</strain>
    </source>
</reference>
<dbReference type="CDD" id="cd06171">
    <property type="entry name" value="Sigma70_r4"/>
    <property type="match status" value="1"/>
</dbReference>
<dbReference type="PANTHER" id="PTHR43133:SF8">
    <property type="entry name" value="RNA POLYMERASE SIGMA FACTOR HI_1459-RELATED"/>
    <property type="match status" value="1"/>
</dbReference>
<evidence type="ECO:0000256" key="5">
    <source>
        <dbReference type="ARBA" id="ARBA00023163"/>
    </source>
</evidence>
<accession>A0A6M1SZG5</accession>
<dbReference type="Gene3D" id="1.10.10.10">
    <property type="entry name" value="Winged helix-like DNA-binding domain superfamily/Winged helix DNA-binding domain"/>
    <property type="match status" value="1"/>
</dbReference>
<proteinExistence type="inferred from homology"/>
<evidence type="ECO:0000256" key="1">
    <source>
        <dbReference type="ARBA" id="ARBA00010641"/>
    </source>
</evidence>
<evidence type="ECO:0000259" key="7">
    <source>
        <dbReference type="Pfam" id="PF08281"/>
    </source>
</evidence>
<dbReference type="Pfam" id="PF04542">
    <property type="entry name" value="Sigma70_r2"/>
    <property type="match status" value="1"/>
</dbReference>
<dbReference type="GO" id="GO:0003677">
    <property type="term" value="F:DNA binding"/>
    <property type="evidence" value="ECO:0007669"/>
    <property type="project" value="UniProtKB-KW"/>
</dbReference>
<feature type="domain" description="RNA polymerase sigma factor 70 region 4 type 2" evidence="7">
    <location>
        <begin position="128"/>
        <end position="179"/>
    </location>
</feature>
<keyword evidence="9" id="KW-1185">Reference proteome</keyword>